<protein>
    <submittedName>
        <fullName evidence="1">Uncharacterized protein</fullName>
    </submittedName>
</protein>
<keyword evidence="2" id="KW-1185">Reference proteome</keyword>
<name>A0AAQ3K8C1_9LILI</name>
<gene>
    <name evidence="1" type="ORF">Cni_G11589</name>
</gene>
<proteinExistence type="predicted"/>
<dbReference type="PANTHER" id="PTHR37181">
    <property type="entry name" value="F6A14.6 PROTEIN"/>
    <property type="match status" value="1"/>
</dbReference>
<reference evidence="1 2" key="1">
    <citation type="submission" date="2023-10" db="EMBL/GenBank/DDBJ databases">
        <title>Chromosome-scale genome assembly provides insights into flower coloration mechanisms of Canna indica.</title>
        <authorList>
            <person name="Li C."/>
        </authorList>
    </citation>
    <scope>NUCLEOTIDE SEQUENCE [LARGE SCALE GENOMIC DNA]</scope>
    <source>
        <tissue evidence="1">Flower</tissue>
    </source>
</reference>
<dbReference type="AlphaFoldDB" id="A0AAQ3K8C1"/>
<evidence type="ECO:0000313" key="1">
    <source>
        <dbReference type="EMBL" id="WOL02870.1"/>
    </source>
</evidence>
<dbReference type="Proteomes" id="UP001327560">
    <property type="component" value="Chromosome 3"/>
</dbReference>
<dbReference type="EMBL" id="CP136892">
    <property type="protein sequence ID" value="WOL02870.1"/>
    <property type="molecule type" value="Genomic_DNA"/>
</dbReference>
<evidence type="ECO:0000313" key="2">
    <source>
        <dbReference type="Proteomes" id="UP001327560"/>
    </source>
</evidence>
<dbReference type="PANTHER" id="PTHR37181:SF1">
    <property type="entry name" value="F6A14.6 PROTEIN"/>
    <property type="match status" value="1"/>
</dbReference>
<sequence length="392" mass="43287">MTLLEAIIRAAAEAEEGVPSEYPIVLNPDETFLQLKPDDESPGIVSLVKRVFGWKISEMDAAISELASHFAETLRNKLKRPKSLGKGDFLGLLNSFLTKSAEKIGLSIGSDAADESSVQFSCSVIEKMSFMISGEVAVLVAECCAVLEVWELLETLLLEGLIGHLKSTNLVEKLVEKNQPELLCLLVKHVSDLHSSELLAILKYFLSSTDDSYEGMVAVRRQWETEALAAIEKATQSGLQKKWSKVARQASVLLMMAHDGFLSYEVCLHYVFGSSNADGIMLSAAIAKLDGQEVLYLIRYFLKWLRKYHRFPEACPCPSAGAILGLRTCESVPSLEFVVKGLGLVLDEHFSYLVFNSEFHAEMRASENIVSSLVLEANQSCPLGEIIRHLLL</sequence>
<organism evidence="1 2">
    <name type="scientific">Canna indica</name>
    <name type="common">Indian-shot</name>
    <dbReference type="NCBI Taxonomy" id="4628"/>
    <lineage>
        <taxon>Eukaryota</taxon>
        <taxon>Viridiplantae</taxon>
        <taxon>Streptophyta</taxon>
        <taxon>Embryophyta</taxon>
        <taxon>Tracheophyta</taxon>
        <taxon>Spermatophyta</taxon>
        <taxon>Magnoliopsida</taxon>
        <taxon>Liliopsida</taxon>
        <taxon>Zingiberales</taxon>
        <taxon>Cannaceae</taxon>
        <taxon>Canna</taxon>
    </lineage>
</organism>
<accession>A0AAQ3K8C1</accession>